<dbReference type="Proteomes" id="UP000694700">
    <property type="component" value="Unplaced"/>
</dbReference>
<dbReference type="AlphaFoldDB" id="A0A8C1X4M6"/>
<proteinExistence type="predicted"/>
<reference evidence="1" key="1">
    <citation type="submission" date="2025-08" db="UniProtKB">
        <authorList>
            <consortium name="Ensembl"/>
        </authorList>
    </citation>
    <scope>IDENTIFICATION</scope>
</reference>
<evidence type="ECO:0000313" key="2">
    <source>
        <dbReference type="Proteomes" id="UP000694700"/>
    </source>
</evidence>
<organism evidence="1 2">
    <name type="scientific">Cyprinus carpio</name>
    <name type="common">Common carp</name>
    <dbReference type="NCBI Taxonomy" id="7962"/>
    <lineage>
        <taxon>Eukaryota</taxon>
        <taxon>Metazoa</taxon>
        <taxon>Chordata</taxon>
        <taxon>Craniata</taxon>
        <taxon>Vertebrata</taxon>
        <taxon>Euteleostomi</taxon>
        <taxon>Actinopterygii</taxon>
        <taxon>Neopterygii</taxon>
        <taxon>Teleostei</taxon>
        <taxon>Ostariophysi</taxon>
        <taxon>Cypriniformes</taxon>
        <taxon>Cyprinidae</taxon>
        <taxon>Cyprininae</taxon>
        <taxon>Cyprinus</taxon>
    </lineage>
</organism>
<accession>A0A8C1X4M6</accession>
<sequence>MNPNQSSQCWRGCGETMATHSHIFWQCPLLDNFWKSIFTYINKVLNVDLIRDPLIAILGIKPVVIHSGKNMHLLQILLIAAKKAITIKWFKNESPNQAEWLTNLRNIYTMEKITYSLRLQRELFIERWAPLMTVMEDH</sequence>
<protein>
    <submittedName>
        <fullName evidence="1">Uncharacterized protein</fullName>
    </submittedName>
</protein>
<dbReference type="Ensembl" id="ENSCCRT00015078180.1">
    <property type="protein sequence ID" value="ENSCCRP00015075717.1"/>
    <property type="gene ID" value="ENSCCRG00015030616.1"/>
</dbReference>
<evidence type="ECO:0000313" key="1">
    <source>
        <dbReference type="Ensembl" id="ENSCCRP00015075717.1"/>
    </source>
</evidence>
<name>A0A8C1X4M6_CYPCA</name>